<evidence type="ECO:0000313" key="1">
    <source>
        <dbReference type="EMBL" id="ASY64460.1"/>
    </source>
</evidence>
<protein>
    <recommendedName>
        <fullName evidence="3">SAM-dependent methyltransferase</fullName>
    </recommendedName>
</protein>
<sequence>MMGKRSSFVRLERDAYQTIDPRAVDKLIPHLRGVKSFAEPCAGEGYLVGELQRHGFICAYEGDITTGLDALVHPFDEEAVFDVIISNVPWRRDILHMMIERFQAMAPTWLLFDADWAHTKQAALYLDQCSHIISVGRLKWIPGSPHTSKDNCAWYRFHAQHVGGPRFIGREVANA</sequence>
<dbReference type="Proteomes" id="UP000217211">
    <property type="component" value="Chromosome"/>
</dbReference>
<organism evidence="1 2">
    <name type="scientific">Sinorhizobium sojae CCBAU 05684</name>
    <dbReference type="NCBI Taxonomy" id="716928"/>
    <lineage>
        <taxon>Bacteria</taxon>
        <taxon>Pseudomonadati</taxon>
        <taxon>Pseudomonadota</taxon>
        <taxon>Alphaproteobacteria</taxon>
        <taxon>Hyphomicrobiales</taxon>
        <taxon>Rhizobiaceae</taxon>
        <taxon>Sinorhizobium/Ensifer group</taxon>
        <taxon>Sinorhizobium</taxon>
    </lineage>
</organism>
<dbReference type="KEGG" id="esj:SJ05684_c30360"/>
<proteinExistence type="predicted"/>
<dbReference type="AlphaFoldDB" id="A0A249PET4"/>
<evidence type="ECO:0000313" key="2">
    <source>
        <dbReference type="Proteomes" id="UP000217211"/>
    </source>
</evidence>
<name>A0A249PET4_9HYPH</name>
<dbReference type="STRING" id="716928.GCA_000261485_01442"/>
<accession>A0A249PET4</accession>
<gene>
    <name evidence="1" type="ORF">SJ05684_c30360</name>
</gene>
<dbReference type="eggNOG" id="COG0827">
    <property type="taxonomic scope" value="Bacteria"/>
</dbReference>
<keyword evidence="2" id="KW-1185">Reference proteome</keyword>
<evidence type="ECO:0008006" key="3">
    <source>
        <dbReference type="Google" id="ProtNLM"/>
    </source>
</evidence>
<reference evidence="1 2" key="1">
    <citation type="submission" date="2017-08" db="EMBL/GenBank/DDBJ databases">
        <title>Multipartite genome sequences of Sinorhizobium species nodulating soybeans.</title>
        <authorList>
            <person name="Tian C.F."/>
        </authorList>
    </citation>
    <scope>NUCLEOTIDE SEQUENCE [LARGE SCALE GENOMIC DNA]</scope>
    <source>
        <strain evidence="1 2">CCBAU 05684</strain>
    </source>
</reference>
<dbReference type="EMBL" id="CP023067">
    <property type="protein sequence ID" value="ASY64460.1"/>
    <property type="molecule type" value="Genomic_DNA"/>
</dbReference>